<keyword evidence="5" id="KW-1185">Reference proteome</keyword>
<comment type="cofactor">
    <cofactor evidence="1">
        <name>a divalent metal cation</name>
        <dbReference type="ChEBI" id="CHEBI:60240"/>
    </cofactor>
</comment>
<evidence type="ECO:0000256" key="2">
    <source>
        <dbReference type="ARBA" id="ARBA00022723"/>
    </source>
</evidence>
<name>A0ABM5L1V1_DIAVI</name>
<protein>
    <recommendedName>
        <fullName evidence="3">DDE Tnp4 domain-containing protein</fullName>
    </recommendedName>
</protein>
<reference evidence="4" key="1">
    <citation type="submission" date="2025-05" db="UniProtKB">
        <authorList>
            <consortium name="EnsemblMetazoa"/>
        </authorList>
    </citation>
    <scope>IDENTIFICATION</scope>
</reference>
<dbReference type="EnsemblMetazoa" id="XM_050660460.1">
    <property type="protein sequence ID" value="XP_050516417.1"/>
    <property type="gene ID" value="LOC126891279"/>
</dbReference>
<evidence type="ECO:0000259" key="3">
    <source>
        <dbReference type="Pfam" id="PF13359"/>
    </source>
</evidence>
<accession>A0ABM5L1V1</accession>
<feature type="domain" description="DDE Tnp4" evidence="3">
    <location>
        <begin position="39"/>
        <end position="199"/>
    </location>
</feature>
<dbReference type="PANTHER" id="PTHR23080">
    <property type="entry name" value="THAP DOMAIN PROTEIN"/>
    <property type="match status" value="1"/>
</dbReference>
<evidence type="ECO:0000313" key="5">
    <source>
        <dbReference type="Proteomes" id="UP001652700"/>
    </source>
</evidence>
<organism evidence="4 5">
    <name type="scientific">Diabrotica virgifera virgifera</name>
    <name type="common">western corn rootworm</name>
    <dbReference type="NCBI Taxonomy" id="50390"/>
    <lineage>
        <taxon>Eukaryota</taxon>
        <taxon>Metazoa</taxon>
        <taxon>Ecdysozoa</taxon>
        <taxon>Arthropoda</taxon>
        <taxon>Hexapoda</taxon>
        <taxon>Insecta</taxon>
        <taxon>Pterygota</taxon>
        <taxon>Neoptera</taxon>
        <taxon>Endopterygota</taxon>
        <taxon>Coleoptera</taxon>
        <taxon>Polyphaga</taxon>
        <taxon>Cucujiformia</taxon>
        <taxon>Chrysomeloidea</taxon>
        <taxon>Chrysomelidae</taxon>
        <taxon>Galerucinae</taxon>
        <taxon>Diabroticina</taxon>
        <taxon>Diabroticites</taxon>
        <taxon>Diabrotica</taxon>
    </lineage>
</organism>
<evidence type="ECO:0000313" key="4">
    <source>
        <dbReference type="EnsemblMetazoa" id="XP_050516417.1"/>
    </source>
</evidence>
<proteinExistence type="predicted"/>
<dbReference type="Pfam" id="PF13359">
    <property type="entry name" value="DDE_Tnp_4"/>
    <property type="match status" value="1"/>
</dbReference>
<dbReference type="RefSeq" id="XP_050516417.1">
    <property type="nucleotide sequence ID" value="XM_050660460.1"/>
</dbReference>
<sequence length="213" mass="24133">MLPILSKVLSSVIRFTDTTEIQKNMPECFESFQNVRVVLDSAEIFIQKPKCLCCRIRFNSQYKSNNTVKFMTGISPGGLITYVSEPYGGRASDKAIFEQSNIILKLDSSKDAVVVDKGFLIDDICNQFKIELIRPPFLKNNKQFSTDEALLNAKIAAARVHIERVNQRIKIFKILGCKLQWSLVKNIKDIFTLACAITNLSSSILADRRYLTN</sequence>
<dbReference type="GeneID" id="126891279"/>
<evidence type="ECO:0000256" key="1">
    <source>
        <dbReference type="ARBA" id="ARBA00001968"/>
    </source>
</evidence>
<keyword evidence="2" id="KW-0479">Metal-binding</keyword>
<dbReference type="PANTHER" id="PTHR23080:SF141">
    <property type="entry name" value="TRANSPOSASE HELIX-TURN-HELIX DOMAIN-CONTAINING PROTEIN"/>
    <property type="match status" value="1"/>
</dbReference>
<dbReference type="Proteomes" id="UP001652700">
    <property type="component" value="Unplaced"/>
</dbReference>
<dbReference type="InterPro" id="IPR027806">
    <property type="entry name" value="HARBI1_dom"/>
</dbReference>